<keyword evidence="1" id="KW-0472">Membrane</keyword>
<feature type="transmembrane region" description="Helical" evidence="1">
    <location>
        <begin position="40"/>
        <end position="59"/>
    </location>
</feature>
<dbReference type="RefSeq" id="WP_043576795.1">
    <property type="nucleotide sequence ID" value="NZ_CP142381.1"/>
</dbReference>
<dbReference type="Proteomes" id="UP000711178">
    <property type="component" value="Unassembled WGS sequence"/>
</dbReference>
<gene>
    <name evidence="2" type="ORF">KIF53_21790</name>
</gene>
<dbReference type="GeneID" id="89684168"/>
<evidence type="ECO:0000313" key="3">
    <source>
        <dbReference type="Proteomes" id="UP000711178"/>
    </source>
</evidence>
<comment type="caution">
    <text evidence="2">The sequence shown here is derived from an EMBL/GenBank/DDBJ whole genome shotgun (WGS) entry which is preliminary data.</text>
</comment>
<evidence type="ECO:0000313" key="2">
    <source>
        <dbReference type="EMBL" id="MBW8290274.1"/>
    </source>
</evidence>
<keyword evidence="1" id="KW-0812">Transmembrane</keyword>
<dbReference type="EMBL" id="JAHDTB010000041">
    <property type="protein sequence ID" value="MBW8290274.1"/>
    <property type="molecule type" value="Genomic_DNA"/>
</dbReference>
<evidence type="ECO:0000256" key="1">
    <source>
        <dbReference type="SAM" id="Phobius"/>
    </source>
</evidence>
<feature type="transmembrane region" description="Helical" evidence="1">
    <location>
        <begin position="6"/>
        <end position="28"/>
    </location>
</feature>
<sequence>MSCLFPATLPGVLALCALLASLLERALVRLLLRFDCGFPWFELCGFGIAYLMSLLLWLYPMATLLPTLLPLSLDAVLAALLIIGLAGLLRHGRTLSLPAPCSQPHRACRLSNLTASPYHSQRGRRP</sequence>
<name>A0ABS7FLX3_9NEIS</name>
<keyword evidence="3" id="KW-1185">Reference proteome</keyword>
<proteinExistence type="predicted"/>
<organism evidence="2 3">
    <name type="scientific">Chromobacterium subtsugae</name>
    <dbReference type="NCBI Taxonomy" id="251747"/>
    <lineage>
        <taxon>Bacteria</taxon>
        <taxon>Pseudomonadati</taxon>
        <taxon>Pseudomonadota</taxon>
        <taxon>Betaproteobacteria</taxon>
        <taxon>Neisseriales</taxon>
        <taxon>Chromobacteriaceae</taxon>
        <taxon>Chromobacterium</taxon>
    </lineage>
</organism>
<keyword evidence="1" id="KW-1133">Transmembrane helix</keyword>
<feature type="transmembrane region" description="Helical" evidence="1">
    <location>
        <begin position="71"/>
        <end position="89"/>
    </location>
</feature>
<accession>A0ABS7FLX3</accession>
<protein>
    <submittedName>
        <fullName evidence="2">Uncharacterized protein</fullName>
    </submittedName>
</protein>
<reference evidence="2 3" key="1">
    <citation type="submission" date="2021-05" db="EMBL/GenBank/DDBJ databases">
        <title>Draft Whole Genome Sequencing Of Biosensor Chromobacterium violaceum Strain CV026 Reveals A Regulatory RNA In Chromobacterium violaceum Phenotype Regulatory Network.</title>
        <authorList>
            <person name="Hong K.W."/>
            <person name="Chan K.G."/>
            <person name="Chang C.-Y."/>
        </authorList>
    </citation>
    <scope>NUCLEOTIDE SEQUENCE [LARGE SCALE GENOMIC DNA]</scope>
    <source>
        <strain evidence="2 3">ATCC 31532</strain>
    </source>
</reference>